<organism evidence="2 3">
    <name type="scientific">Steroidobacter flavus</name>
    <dbReference type="NCBI Taxonomy" id="1842136"/>
    <lineage>
        <taxon>Bacteria</taxon>
        <taxon>Pseudomonadati</taxon>
        <taxon>Pseudomonadota</taxon>
        <taxon>Gammaproteobacteria</taxon>
        <taxon>Steroidobacterales</taxon>
        <taxon>Steroidobacteraceae</taxon>
        <taxon>Steroidobacter</taxon>
    </lineage>
</organism>
<evidence type="ECO:0000313" key="3">
    <source>
        <dbReference type="Proteomes" id="UP001595904"/>
    </source>
</evidence>
<keyword evidence="3" id="KW-1185">Reference proteome</keyword>
<dbReference type="InterPro" id="IPR014966">
    <property type="entry name" value="FRG-dom"/>
</dbReference>
<accession>A0ABV8SLF7</accession>
<evidence type="ECO:0000313" key="2">
    <source>
        <dbReference type="EMBL" id="MFC4308211.1"/>
    </source>
</evidence>
<sequence>MQTEHLDRWAAFDQKLKALRAEFAGSNFLFRGQSNDGWGLDTTLERAGYPGCSLEHYYRVLLRVRPAIEAHTGHRWVLPTPETFRRWVTSYDAVSGLTEWKGYDFMAYLRHHGFPSPLLDWSRSPYVAAFFAFQPLTGSSDRVAIFVYQERAGNMKSHSSGRPQIRQLPEYVRTHARHFRQQCEYTVCLEYRKGGLEEDARSGELYNFHYARHDAVFDKIDFFKVEHAQDQLWKFTVPRIERAKVMQLLNDFNLNSYSLFGSEDALMSTLAEKEIRPHA</sequence>
<dbReference type="SMART" id="SM00901">
    <property type="entry name" value="FRG"/>
    <property type="match status" value="1"/>
</dbReference>
<reference evidence="3" key="1">
    <citation type="journal article" date="2019" name="Int. J. Syst. Evol. Microbiol.">
        <title>The Global Catalogue of Microorganisms (GCM) 10K type strain sequencing project: providing services to taxonomists for standard genome sequencing and annotation.</title>
        <authorList>
            <consortium name="The Broad Institute Genomics Platform"/>
            <consortium name="The Broad Institute Genome Sequencing Center for Infectious Disease"/>
            <person name="Wu L."/>
            <person name="Ma J."/>
        </authorList>
    </citation>
    <scope>NUCLEOTIDE SEQUENCE [LARGE SCALE GENOMIC DNA]</scope>
    <source>
        <strain evidence="3">CGMCC 1.10759</strain>
    </source>
</reference>
<protein>
    <submittedName>
        <fullName evidence="2">FRG domain-containing protein</fullName>
    </submittedName>
</protein>
<feature type="domain" description="FRG" evidence="1">
    <location>
        <begin position="24"/>
        <end position="144"/>
    </location>
</feature>
<dbReference type="Proteomes" id="UP001595904">
    <property type="component" value="Unassembled WGS sequence"/>
</dbReference>
<dbReference type="EMBL" id="JBHSDU010000001">
    <property type="protein sequence ID" value="MFC4308211.1"/>
    <property type="molecule type" value="Genomic_DNA"/>
</dbReference>
<evidence type="ECO:0000259" key="1">
    <source>
        <dbReference type="SMART" id="SM00901"/>
    </source>
</evidence>
<comment type="caution">
    <text evidence="2">The sequence shown here is derived from an EMBL/GenBank/DDBJ whole genome shotgun (WGS) entry which is preliminary data.</text>
</comment>
<proteinExistence type="predicted"/>
<name>A0ABV8SLF7_9GAMM</name>
<dbReference type="Pfam" id="PF08867">
    <property type="entry name" value="FRG"/>
    <property type="match status" value="1"/>
</dbReference>
<dbReference type="RefSeq" id="WP_380595155.1">
    <property type="nucleotide sequence ID" value="NZ_JBHSDU010000001.1"/>
</dbReference>
<gene>
    <name evidence="2" type="ORF">ACFPN2_03865</name>
</gene>